<name>A0ACB0XMN7_MELEN</name>
<dbReference type="EMBL" id="CAVMJV010000001">
    <property type="protein sequence ID" value="CAK5009004.1"/>
    <property type="molecule type" value="Genomic_DNA"/>
</dbReference>
<protein>
    <submittedName>
        <fullName evidence="1">Uncharacterized protein</fullName>
    </submittedName>
</protein>
<evidence type="ECO:0000313" key="2">
    <source>
        <dbReference type="Proteomes" id="UP001497535"/>
    </source>
</evidence>
<dbReference type="Proteomes" id="UP001497535">
    <property type="component" value="Unassembled WGS sequence"/>
</dbReference>
<evidence type="ECO:0000313" key="1">
    <source>
        <dbReference type="EMBL" id="CAK5009004.1"/>
    </source>
</evidence>
<proteinExistence type="predicted"/>
<organism evidence="1 2">
    <name type="scientific">Meloidogyne enterolobii</name>
    <name type="common">Root-knot nematode worm</name>
    <name type="synonym">Meloidogyne mayaguensis</name>
    <dbReference type="NCBI Taxonomy" id="390850"/>
    <lineage>
        <taxon>Eukaryota</taxon>
        <taxon>Metazoa</taxon>
        <taxon>Ecdysozoa</taxon>
        <taxon>Nematoda</taxon>
        <taxon>Chromadorea</taxon>
        <taxon>Rhabditida</taxon>
        <taxon>Tylenchina</taxon>
        <taxon>Tylenchomorpha</taxon>
        <taxon>Tylenchoidea</taxon>
        <taxon>Meloidogynidae</taxon>
        <taxon>Meloidogyninae</taxon>
        <taxon>Meloidogyne</taxon>
    </lineage>
</organism>
<keyword evidence="2" id="KW-1185">Reference proteome</keyword>
<sequence length="127" mass="14674">MFQIANAAKIVQNAHFLSTIPTNQQLLNNNQRLITYNMRNATIVVIGDIGHSPRTCNHAFSLASHGLKVNIVGYLNSKPHPKIINHENIRLIFILFLIPLILEFPQFHNLLHFYQTIIKFYVSCYYL</sequence>
<accession>A0ACB0XMN7</accession>
<gene>
    <name evidence="1" type="ORF">MENTE1834_LOCUS1211</name>
</gene>
<comment type="caution">
    <text evidence="1">The sequence shown here is derived from an EMBL/GenBank/DDBJ whole genome shotgun (WGS) entry which is preliminary data.</text>
</comment>
<reference evidence="1" key="1">
    <citation type="submission" date="2023-11" db="EMBL/GenBank/DDBJ databases">
        <authorList>
            <person name="Poullet M."/>
        </authorList>
    </citation>
    <scope>NUCLEOTIDE SEQUENCE</scope>
    <source>
        <strain evidence="1">E1834</strain>
    </source>
</reference>